<dbReference type="EMBL" id="FNGY01000002">
    <property type="protein sequence ID" value="SDL87975.1"/>
    <property type="molecule type" value="Genomic_DNA"/>
</dbReference>
<proteinExistence type="predicted"/>
<organism evidence="1 2">
    <name type="scientific">Pedobacter steynii</name>
    <dbReference type="NCBI Taxonomy" id="430522"/>
    <lineage>
        <taxon>Bacteria</taxon>
        <taxon>Pseudomonadati</taxon>
        <taxon>Bacteroidota</taxon>
        <taxon>Sphingobacteriia</taxon>
        <taxon>Sphingobacteriales</taxon>
        <taxon>Sphingobacteriaceae</taxon>
        <taxon>Pedobacter</taxon>
    </lineage>
</organism>
<protein>
    <submittedName>
        <fullName evidence="1">Uncharacterized protein</fullName>
    </submittedName>
</protein>
<dbReference type="AlphaFoldDB" id="A0A1G9NPP2"/>
<reference evidence="2" key="1">
    <citation type="submission" date="2016-10" db="EMBL/GenBank/DDBJ databases">
        <authorList>
            <person name="Varghese N."/>
            <person name="Submissions S."/>
        </authorList>
    </citation>
    <scope>NUCLEOTIDE SEQUENCE [LARGE SCALE GENOMIC DNA]</scope>
    <source>
        <strain evidence="2">DSM 19110</strain>
    </source>
</reference>
<dbReference type="Proteomes" id="UP000183200">
    <property type="component" value="Unassembled WGS sequence"/>
</dbReference>
<evidence type="ECO:0000313" key="1">
    <source>
        <dbReference type="EMBL" id="SDL87975.1"/>
    </source>
</evidence>
<name>A0A1G9NPP2_9SPHI</name>
<dbReference type="RefSeq" id="WP_262502371.1">
    <property type="nucleotide sequence ID" value="NZ_FNGY01000002.1"/>
</dbReference>
<sequence>MENLAKITKWDYSYDTLDDEQFWNNYVLLKENGAYRYLKRLK</sequence>
<accession>A0A1G9NPP2</accession>
<gene>
    <name evidence="1" type="ORF">SAMN05421820_102387</name>
</gene>
<evidence type="ECO:0000313" key="2">
    <source>
        <dbReference type="Proteomes" id="UP000183200"/>
    </source>
</evidence>
<keyword evidence="2" id="KW-1185">Reference proteome</keyword>